<comment type="caution">
    <text evidence="8">The sequence shown here is derived from an EMBL/GenBank/DDBJ whole genome shotgun (WGS) entry which is preliminary data.</text>
</comment>
<evidence type="ECO:0000313" key="9">
    <source>
        <dbReference type="Proteomes" id="UP000243469"/>
    </source>
</evidence>
<dbReference type="InterPro" id="IPR027473">
    <property type="entry name" value="L-asparaginase_C"/>
</dbReference>
<dbReference type="SFLD" id="SFLDS00057">
    <property type="entry name" value="Glutaminase/Asparaginase"/>
    <property type="match status" value="1"/>
</dbReference>
<evidence type="ECO:0000256" key="1">
    <source>
        <dbReference type="ARBA" id="ARBA00010518"/>
    </source>
</evidence>
<dbReference type="GO" id="GO:0004067">
    <property type="term" value="F:asparaginase activity"/>
    <property type="evidence" value="ECO:0007669"/>
    <property type="project" value="UniProtKB-UniRule"/>
</dbReference>
<accession>A0A2G6JJN1</accession>
<evidence type="ECO:0000313" key="8">
    <source>
        <dbReference type="EMBL" id="PIE23623.1"/>
    </source>
</evidence>
<evidence type="ECO:0000259" key="6">
    <source>
        <dbReference type="Pfam" id="PF00710"/>
    </source>
</evidence>
<gene>
    <name evidence="8" type="primary">ansA</name>
    <name evidence="8" type="ORF">CSA60_04185</name>
</gene>
<proteinExistence type="inferred from homology"/>
<dbReference type="Gene3D" id="3.40.50.40">
    <property type="match status" value="1"/>
</dbReference>
<evidence type="ECO:0000256" key="5">
    <source>
        <dbReference type="PROSITE-ProRule" id="PRU10100"/>
    </source>
</evidence>
<dbReference type="CDD" id="cd08963">
    <property type="entry name" value="L-asparaginase_I"/>
    <property type="match status" value="1"/>
</dbReference>
<dbReference type="Pfam" id="PF17763">
    <property type="entry name" value="Asparaginase_C"/>
    <property type="match status" value="1"/>
</dbReference>
<evidence type="ECO:0000256" key="2">
    <source>
        <dbReference type="PIRSR" id="PIRSR001220-1"/>
    </source>
</evidence>
<organism evidence="8 9">
    <name type="scientific">Neptuniibacter caesariensis</name>
    <dbReference type="NCBI Taxonomy" id="207954"/>
    <lineage>
        <taxon>Bacteria</taxon>
        <taxon>Pseudomonadati</taxon>
        <taxon>Pseudomonadota</taxon>
        <taxon>Gammaproteobacteria</taxon>
        <taxon>Oceanospirillales</taxon>
        <taxon>Oceanospirillaceae</taxon>
        <taxon>Neptuniibacter</taxon>
    </lineage>
</organism>
<evidence type="ECO:0000256" key="3">
    <source>
        <dbReference type="PIRSR" id="PIRSR001220-2"/>
    </source>
</evidence>
<comment type="similarity">
    <text evidence="1">Belongs to the asparaginase 1 family.</text>
</comment>
<sequence length="340" mass="37196">MAHKILIIHTGGTIGMQASPEGYIPVSGFETLIRERLAHSHHAALPEFDMLELSPLIDSANLNPEHWNQIAQILQAHYRQYQGFVILHGTDTMAYSASMLSYLMQGLDKPVIFTGSQIPLSELRNDALDNLITALILAAFHPVNEVCVYFNGRLLRGNRSSKVKATGLDAFDSPNYPWLGQIGLHIELHSHLFLASADGPRFSNPGFAANAVAVLPIYPGIGRETAEAVCNIPGIHAVILRSYGVGNLPDSNKDFIETLHSASRHNILLVNSSQCLQADVFQGQYACSSILNQIGVLSAGEMTLEAVYTKLHFLLATCDNMSEVKERFMFAIAGERSGSR</sequence>
<feature type="active site" evidence="4">
    <location>
        <position position="13"/>
    </location>
</feature>
<feature type="binding site" evidence="3">
    <location>
        <begin position="90"/>
        <end position="91"/>
    </location>
    <ligand>
        <name>substrate</name>
    </ligand>
</feature>
<dbReference type="PROSITE" id="PS51732">
    <property type="entry name" value="ASN_GLN_ASE_3"/>
    <property type="match status" value="1"/>
</dbReference>
<dbReference type="InterPro" id="IPR036152">
    <property type="entry name" value="Asp/glu_Ase-like_sf"/>
</dbReference>
<dbReference type="PROSITE" id="PS00917">
    <property type="entry name" value="ASN_GLN_ASE_2"/>
    <property type="match status" value="1"/>
</dbReference>
<feature type="active site" evidence="5">
    <location>
        <position position="90"/>
    </location>
</feature>
<feature type="active site" description="O-isoaspartyl threonine intermediate" evidence="2">
    <location>
        <position position="13"/>
    </location>
</feature>
<dbReference type="PIRSF" id="PIRSF001220">
    <property type="entry name" value="L-ASNase_gatD"/>
    <property type="match status" value="1"/>
</dbReference>
<dbReference type="Pfam" id="PF00710">
    <property type="entry name" value="Asparaginase"/>
    <property type="match status" value="1"/>
</dbReference>
<dbReference type="FunFam" id="3.40.50.1170:FF:000001">
    <property type="entry name" value="L-asparaginase 2"/>
    <property type="match status" value="1"/>
</dbReference>
<dbReference type="GO" id="GO:0006520">
    <property type="term" value="P:amino acid metabolic process"/>
    <property type="evidence" value="ECO:0007669"/>
    <property type="project" value="InterPro"/>
</dbReference>
<dbReference type="Gene3D" id="3.40.50.1170">
    <property type="entry name" value="L-asparaginase, N-terminal domain"/>
    <property type="match status" value="1"/>
</dbReference>
<dbReference type="PANTHER" id="PTHR11707">
    <property type="entry name" value="L-ASPARAGINASE"/>
    <property type="match status" value="1"/>
</dbReference>
<dbReference type="InterPro" id="IPR027475">
    <property type="entry name" value="Asparaginase/glutaminase_AS2"/>
</dbReference>
<dbReference type="InterPro" id="IPR037152">
    <property type="entry name" value="L-asparaginase_N_sf"/>
</dbReference>
<dbReference type="AlphaFoldDB" id="A0A2G6JJN1"/>
<dbReference type="SMART" id="SM00870">
    <property type="entry name" value="Asparaginase"/>
    <property type="match status" value="1"/>
</dbReference>
<dbReference type="InterPro" id="IPR020827">
    <property type="entry name" value="Asparaginase/glutaminase_AS1"/>
</dbReference>
<reference evidence="8 9" key="1">
    <citation type="submission" date="2017-10" db="EMBL/GenBank/DDBJ databases">
        <title>Novel microbial diversity and functional potential in the marine mammal oral microbiome.</title>
        <authorList>
            <person name="Dudek N.K."/>
            <person name="Sun C.L."/>
            <person name="Burstein D."/>
            <person name="Kantor R.S."/>
            <person name="Aliaga Goltsman D.S."/>
            <person name="Bik E.M."/>
            <person name="Thomas B.C."/>
            <person name="Banfield J.F."/>
            <person name="Relman D.A."/>
        </authorList>
    </citation>
    <scope>NUCLEOTIDE SEQUENCE [LARGE SCALE GENOMIC DNA]</scope>
    <source>
        <strain evidence="8">DOLJORAL78_47_21</strain>
    </source>
</reference>
<evidence type="ECO:0000259" key="7">
    <source>
        <dbReference type="Pfam" id="PF17763"/>
    </source>
</evidence>
<dbReference type="EC" id="3.5.1.1" evidence="8"/>
<feature type="binding site" evidence="3">
    <location>
        <position position="59"/>
    </location>
    <ligand>
        <name>substrate</name>
    </ligand>
</feature>
<dbReference type="EMBL" id="PDSH01000020">
    <property type="protein sequence ID" value="PIE23623.1"/>
    <property type="molecule type" value="Genomic_DNA"/>
</dbReference>
<dbReference type="PRINTS" id="PR00139">
    <property type="entry name" value="ASNGLNASE"/>
</dbReference>
<name>A0A2G6JJN1_NEPCE</name>
<dbReference type="InterPro" id="IPR006034">
    <property type="entry name" value="Asparaginase/glutaminase-like"/>
</dbReference>
<feature type="domain" description="L-asparaginase N-terminal" evidence="6">
    <location>
        <begin position="4"/>
        <end position="191"/>
    </location>
</feature>
<keyword evidence="8" id="KW-0378">Hydrolase</keyword>
<dbReference type="InterPro" id="IPR040919">
    <property type="entry name" value="Asparaginase_C"/>
</dbReference>
<dbReference type="PROSITE" id="PS00144">
    <property type="entry name" value="ASN_GLN_ASE_1"/>
    <property type="match status" value="1"/>
</dbReference>
<feature type="domain" description="Asparaginase/glutaminase C-terminal" evidence="7">
    <location>
        <begin position="212"/>
        <end position="328"/>
    </location>
</feature>
<dbReference type="InterPro" id="IPR041725">
    <property type="entry name" value="L-asparaginase_I"/>
</dbReference>
<dbReference type="Proteomes" id="UP000243469">
    <property type="component" value="Unassembled WGS sequence"/>
</dbReference>
<dbReference type="PANTHER" id="PTHR11707:SF28">
    <property type="entry name" value="60 KDA LYSOPHOSPHOLIPASE"/>
    <property type="match status" value="1"/>
</dbReference>
<dbReference type="SUPFAM" id="SSF53774">
    <property type="entry name" value="Glutaminase/Asparaginase"/>
    <property type="match status" value="1"/>
</dbReference>
<evidence type="ECO:0000256" key="4">
    <source>
        <dbReference type="PROSITE-ProRule" id="PRU10099"/>
    </source>
</evidence>
<protein>
    <submittedName>
        <fullName evidence="8">L-asparaginase 1</fullName>
        <ecNumber evidence="8">3.5.1.1</ecNumber>
    </submittedName>
</protein>
<dbReference type="InterPro" id="IPR027474">
    <property type="entry name" value="L-asparaginase_N"/>
</dbReference>
<dbReference type="PIRSF" id="PIRSF500176">
    <property type="entry name" value="L_ASNase"/>
    <property type="match status" value="1"/>
</dbReference>